<evidence type="ECO:0000256" key="4">
    <source>
        <dbReference type="ARBA" id="ARBA00023136"/>
    </source>
</evidence>
<dbReference type="AlphaFoldDB" id="A0A396C5Z1"/>
<reference evidence="9 10" key="1">
    <citation type="submission" date="2018-08" db="EMBL/GenBank/DDBJ databases">
        <title>A genome reference for cultivated species of the human gut microbiota.</title>
        <authorList>
            <person name="Zou Y."/>
            <person name="Xue W."/>
            <person name="Luo G."/>
        </authorList>
    </citation>
    <scope>NUCLEOTIDE SEQUENCE [LARGE SCALE GENOMIC DNA]</scope>
    <source>
        <strain evidence="9 10">AM18-6</strain>
    </source>
</reference>
<evidence type="ECO:0000313" key="9">
    <source>
        <dbReference type="EMBL" id="RHH13695.1"/>
    </source>
</evidence>
<gene>
    <name evidence="9" type="ORF">DW228_07720</name>
</gene>
<evidence type="ECO:0008006" key="11">
    <source>
        <dbReference type="Google" id="ProtNLM"/>
    </source>
</evidence>
<dbReference type="PROSITE" id="PS51257">
    <property type="entry name" value="PROKAR_LIPOPROTEIN"/>
    <property type="match status" value="1"/>
</dbReference>
<name>A0A396C5Z1_BACFG</name>
<evidence type="ECO:0000256" key="2">
    <source>
        <dbReference type="ARBA" id="ARBA00007248"/>
    </source>
</evidence>
<evidence type="ECO:0000256" key="5">
    <source>
        <dbReference type="ARBA" id="ARBA00023139"/>
    </source>
</evidence>
<keyword evidence="4" id="KW-0472">Membrane</keyword>
<protein>
    <recommendedName>
        <fullName evidence="11">Fimbrillin-A associated anchor s Mfa1 and Mfa2 family protein</fullName>
    </recommendedName>
</protein>
<feature type="chain" id="PRO_5017229382" description="Fimbrillin-A associated anchor s Mfa1 and Mfa2 family protein" evidence="8">
    <location>
        <begin position="20"/>
        <end position="417"/>
    </location>
</feature>
<keyword evidence="5" id="KW-0564">Palmitate</keyword>
<sequence>MRKESMFLWSLLAAMTMSACSEHNELPSGEVPGGNSKANFIVKLNFEGTSMEQGGKTRAAQSTAVPETSWSKIRQVQILLYDASNIVRFSDVVNPTDGNTTFTYTDVPAGTYTMVAIANAKSSADAINTYLDGGTTPVEWGMWNVRQKQVQNMVMKYKTGAFPAFCSAALAGNTAYTEPAEIFMGAVSGVVISSDATATPSPIALKREVSLMRVRLNVKDKEGNTNNENTAKGVDFTQDASIMIYRLPDYLKVMAGNDGGVSATSTATNILSISDGEVFKTAEPGSGYNPGGTILNGNFTMWRDVVVFPNNGGRVNDSATTGTADRQRQYFIVVSGRGKAGHILGDGTALPSDATVYWSGVVKENFVPNVIREVNLTLRTGGSTTVPVTPTEYGGLTITVGAPTPWDSNIVNSDIIM</sequence>
<dbReference type="GO" id="GO:0009279">
    <property type="term" value="C:cell outer membrane"/>
    <property type="evidence" value="ECO:0007669"/>
    <property type="project" value="UniProtKB-SubCell"/>
</dbReference>
<comment type="similarity">
    <text evidence="2">Belongs to the bacteroidetes fimbrillin superfamily. FimB/Mfa2 family.</text>
</comment>
<comment type="caution">
    <text evidence="9">The sequence shown here is derived from an EMBL/GenBank/DDBJ whole genome shotgun (WGS) entry which is preliminary data.</text>
</comment>
<dbReference type="InterPro" id="IPR014941">
    <property type="entry name" value="FimB/Mfa2/Mfa3"/>
</dbReference>
<proteinExistence type="inferred from homology"/>
<evidence type="ECO:0000313" key="10">
    <source>
        <dbReference type="Proteomes" id="UP000266644"/>
    </source>
</evidence>
<evidence type="ECO:0000256" key="1">
    <source>
        <dbReference type="ARBA" id="ARBA00004442"/>
    </source>
</evidence>
<evidence type="ECO:0000256" key="8">
    <source>
        <dbReference type="SAM" id="SignalP"/>
    </source>
</evidence>
<dbReference type="EMBL" id="QRJE01000010">
    <property type="protein sequence ID" value="RHH13695.1"/>
    <property type="molecule type" value="Genomic_DNA"/>
</dbReference>
<evidence type="ECO:0000256" key="6">
    <source>
        <dbReference type="ARBA" id="ARBA00023237"/>
    </source>
</evidence>
<feature type="signal peptide" evidence="8">
    <location>
        <begin position="1"/>
        <end position="19"/>
    </location>
</feature>
<dbReference type="Pfam" id="PF08842">
    <property type="entry name" value="Mfa2"/>
    <property type="match status" value="1"/>
</dbReference>
<organism evidence="9 10">
    <name type="scientific">Bacteroides fragilis</name>
    <dbReference type="NCBI Taxonomy" id="817"/>
    <lineage>
        <taxon>Bacteria</taxon>
        <taxon>Pseudomonadati</taxon>
        <taxon>Bacteroidota</taxon>
        <taxon>Bacteroidia</taxon>
        <taxon>Bacteroidales</taxon>
        <taxon>Bacteroidaceae</taxon>
        <taxon>Bacteroides</taxon>
    </lineage>
</organism>
<evidence type="ECO:0000256" key="7">
    <source>
        <dbReference type="ARBA" id="ARBA00023288"/>
    </source>
</evidence>
<dbReference type="Gene3D" id="2.60.40.2100">
    <property type="match status" value="1"/>
</dbReference>
<comment type="subcellular location">
    <subcellularLocation>
        <location evidence="1">Cell outer membrane</location>
    </subcellularLocation>
</comment>
<accession>A0A396C5Z1</accession>
<keyword evidence="3 8" id="KW-0732">Signal</keyword>
<dbReference type="RefSeq" id="WP_122330189.1">
    <property type="nucleotide sequence ID" value="NZ_JAQDYY010000010.1"/>
</dbReference>
<dbReference type="Proteomes" id="UP000266644">
    <property type="component" value="Unassembled WGS sequence"/>
</dbReference>
<evidence type="ECO:0000256" key="3">
    <source>
        <dbReference type="ARBA" id="ARBA00022729"/>
    </source>
</evidence>
<keyword evidence="7" id="KW-0449">Lipoprotein</keyword>
<keyword evidence="6" id="KW-0998">Cell outer membrane</keyword>